<evidence type="ECO:0000313" key="2">
    <source>
        <dbReference type="EMBL" id="MBB5961056.1"/>
    </source>
</evidence>
<name>A0A841D0I0_PLAVE</name>
<protein>
    <recommendedName>
        <fullName evidence="4">Secreted protein</fullName>
    </recommendedName>
</protein>
<accession>A0A841D0I0</accession>
<reference evidence="2 3" key="1">
    <citation type="submission" date="2020-08" db="EMBL/GenBank/DDBJ databases">
        <title>Genomic Encyclopedia of Type Strains, Phase III (KMG-III): the genomes of soil and plant-associated and newly described type strains.</title>
        <authorList>
            <person name="Whitman W."/>
        </authorList>
    </citation>
    <scope>NUCLEOTIDE SEQUENCE [LARGE SCALE GENOMIC DNA]</scope>
    <source>
        <strain evidence="2 3">CECT 3303</strain>
    </source>
</reference>
<feature type="signal peptide" evidence="1">
    <location>
        <begin position="1"/>
        <end position="26"/>
    </location>
</feature>
<evidence type="ECO:0008006" key="4">
    <source>
        <dbReference type="Google" id="ProtNLM"/>
    </source>
</evidence>
<proteinExistence type="predicted"/>
<keyword evidence="3" id="KW-1185">Reference proteome</keyword>
<comment type="caution">
    <text evidence="2">The sequence shown here is derived from an EMBL/GenBank/DDBJ whole genome shotgun (WGS) entry which is preliminary data.</text>
</comment>
<gene>
    <name evidence="2" type="ORF">FHS22_000294</name>
</gene>
<sequence>MRKRTVIGSGLLALVLAGGLTGTAQAAAGDRVHHWGPVQSKSGHGGYAKADVWLSDFRSERFVVSGKLYDRDGHSGHCAYMRVRFHYKSGGTGWSQVRYTCSTKGKSFKLSSDGEVTRADVRVCLVSYRTNGIFSCYTDPIKASTVANWPR</sequence>
<dbReference type="AlphaFoldDB" id="A0A841D0I0"/>
<keyword evidence="1" id="KW-0732">Signal</keyword>
<organism evidence="2 3">
    <name type="scientific">Planomonospora venezuelensis</name>
    <dbReference type="NCBI Taxonomy" id="1999"/>
    <lineage>
        <taxon>Bacteria</taxon>
        <taxon>Bacillati</taxon>
        <taxon>Actinomycetota</taxon>
        <taxon>Actinomycetes</taxon>
        <taxon>Streptosporangiales</taxon>
        <taxon>Streptosporangiaceae</taxon>
        <taxon>Planomonospora</taxon>
    </lineage>
</organism>
<dbReference type="EMBL" id="JACHJJ010000001">
    <property type="protein sequence ID" value="MBB5961056.1"/>
    <property type="molecule type" value="Genomic_DNA"/>
</dbReference>
<evidence type="ECO:0000256" key="1">
    <source>
        <dbReference type="SAM" id="SignalP"/>
    </source>
</evidence>
<dbReference type="RefSeq" id="WP_184937616.1">
    <property type="nucleotide sequence ID" value="NZ_BAAAWZ010000001.1"/>
</dbReference>
<dbReference type="Proteomes" id="UP000562352">
    <property type="component" value="Unassembled WGS sequence"/>
</dbReference>
<evidence type="ECO:0000313" key="3">
    <source>
        <dbReference type="Proteomes" id="UP000562352"/>
    </source>
</evidence>
<feature type="chain" id="PRO_5032650235" description="Secreted protein" evidence="1">
    <location>
        <begin position="27"/>
        <end position="151"/>
    </location>
</feature>